<dbReference type="PANTHER" id="PTHR48086">
    <property type="entry name" value="SODIUM/PROLINE SYMPORTER-RELATED"/>
    <property type="match status" value="1"/>
</dbReference>
<dbReference type="GO" id="GO:0022857">
    <property type="term" value="F:transmembrane transporter activity"/>
    <property type="evidence" value="ECO:0007669"/>
    <property type="project" value="InterPro"/>
</dbReference>
<feature type="transmembrane region" description="Helical" evidence="8">
    <location>
        <begin position="528"/>
        <end position="551"/>
    </location>
</feature>
<evidence type="ECO:0000256" key="3">
    <source>
        <dbReference type="ARBA" id="ARBA00022448"/>
    </source>
</evidence>
<evidence type="ECO:0000313" key="9">
    <source>
        <dbReference type="EMBL" id="QKJ26773.1"/>
    </source>
</evidence>
<dbReference type="RefSeq" id="WP_024774887.1">
    <property type="nucleotide sequence ID" value="NZ_CP054051.1"/>
</dbReference>
<comment type="subcellular location">
    <subcellularLocation>
        <location evidence="1">Membrane</location>
        <topology evidence="1">Multi-pass membrane protein</topology>
    </subcellularLocation>
</comment>
<accession>A0A7L5JNG9</accession>
<evidence type="ECO:0000256" key="7">
    <source>
        <dbReference type="RuleBase" id="RU362091"/>
    </source>
</evidence>
<dbReference type="InterPro" id="IPR050277">
    <property type="entry name" value="Sodium:Solute_Symporter"/>
</dbReference>
<keyword evidence="5 8" id="KW-1133">Transmembrane helix</keyword>
<reference evidence="9 10" key="1">
    <citation type="submission" date="2020-05" db="EMBL/GenBank/DDBJ databases">
        <title>Complete genome sequencing of Campylobacter and Arcobacter type strains.</title>
        <authorList>
            <person name="Miller W.G."/>
            <person name="Yee E."/>
        </authorList>
    </citation>
    <scope>NUCLEOTIDE SEQUENCE [LARGE SCALE GENOMIC DNA]</scope>
    <source>
        <strain evidence="9 10">LMG 21996</strain>
    </source>
</reference>
<feature type="transmembrane region" description="Helical" evidence="8">
    <location>
        <begin position="289"/>
        <end position="309"/>
    </location>
</feature>
<dbReference type="Pfam" id="PF00474">
    <property type="entry name" value="SSF"/>
    <property type="match status" value="2"/>
</dbReference>
<protein>
    <submittedName>
        <fullName evidence="9">Cation:acetate symporter</fullName>
    </submittedName>
</protein>
<dbReference type="NCBIfam" id="TIGR03648">
    <property type="entry name" value="Na_symport_lg"/>
    <property type="match status" value="1"/>
</dbReference>
<name>A0A7L5JNG9_9BACT</name>
<feature type="transmembrane region" description="Helical" evidence="8">
    <location>
        <begin position="115"/>
        <end position="133"/>
    </location>
</feature>
<feature type="transmembrane region" description="Helical" evidence="8">
    <location>
        <begin position="395"/>
        <end position="428"/>
    </location>
</feature>
<dbReference type="EMBL" id="CP054051">
    <property type="protein sequence ID" value="QKJ26773.1"/>
    <property type="molecule type" value="Genomic_DNA"/>
</dbReference>
<feature type="transmembrane region" description="Helical" evidence="8">
    <location>
        <begin position="183"/>
        <end position="205"/>
    </location>
</feature>
<dbReference type="InterPro" id="IPR019899">
    <property type="entry name" value="Na/solute_symporter_VC_2705"/>
</dbReference>
<evidence type="ECO:0000256" key="4">
    <source>
        <dbReference type="ARBA" id="ARBA00022692"/>
    </source>
</evidence>
<feature type="transmembrane region" description="Helical" evidence="8">
    <location>
        <begin position="75"/>
        <end position="95"/>
    </location>
</feature>
<evidence type="ECO:0000313" key="10">
    <source>
        <dbReference type="Proteomes" id="UP000509513"/>
    </source>
</evidence>
<keyword evidence="4 8" id="KW-0812">Transmembrane</keyword>
<feature type="transmembrane region" description="Helical" evidence="8">
    <location>
        <begin position="46"/>
        <end position="69"/>
    </location>
</feature>
<dbReference type="CDD" id="cd11480">
    <property type="entry name" value="SLC5sbd_u4"/>
    <property type="match status" value="1"/>
</dbReference>
<evidence type="ECO:0000256" key="2">
    <source>
        <dbReference type="ARBA" id="ARBA00006434"/>
    </source>
</evidence>
<dbReference type="KEGG" id="acib:ACBT_0844"/>
<evidence type="ECO:0000256" key="6">
    <source>
        <dbReference type="ARBA" id="ARBA00023136"/>
    </source>
</evidence>
<feature type="transmembrane region" description="Helical" evidence="8">
    <location>
        <begin position="6"/>
        <end position="25"/>
    </location>
</feature>
<feature type="transmembrane region" description="Helical" evidence="8">
    <location>
        <begin position="153"/>
        <end position="171"/>
    </location>
</feature>
<dbReference type="InterPro" id="IPR001734">
    <property type="entry name" value="Na/solute_symporter"/>
</dbReference>
<proteinExistence type="inferred from homology"/>
<organism evidence="9 10">
    <name type="scientific">Aliarcobacter cibarius</name>
    <dbReference type="NCBI Taxonomy" id="255507"/>
    <lineage>
        <taxon>Bacteria</taxon>
        <taxon>Pseudomonadati</taxon>
        <taxon>Campylobacterota</taxon>
        <taxon>Epsilonproteobacteria</taxon>
        <taxon>Campylobacterales</taxon>
        <taxon>Arcobacteraceae</taxon>
        <taxon>Aliarcobacter</taxon>
    </lineage>
</organism>
<comment type="similarity">
    <text evidence="2 7">Belongs to the sodium:solute symporter (SSF) (TC 2.A.21) family.</text>
</comment>
<evidence type="ECO:0000256" key="5">
    <source>
        <dbReference type="ARBA" id="ARBA00022989"/>
    </source>
</evidence>
<dbReference type="Gene3D" id="1.20.1730.10">
    <property type="entry name" value="Sodium/glucose cotransporter"/>
    <property type="match status" value="1"/>
</dbReference>
<feature type="transmembrane region" description="Helical" evidence="8">
    <location>
        <begin position="440"/>
        <end position="461"/>
    </location>
</feature>
<dbReference type="InterPro" id="IPR038377">
    <property type="entry name" value="Na/Glc_symporter_sf"/>
</dbReference>
<feature type="transmembrane region" description="Helical" evidence="8">
    <location>
        <begin position="496"/>
        <end position="516"/>
    </location>
</feature>
<feature type="transmembrane region" description="Helical" evidence="8">
    <location>
        <begin position="467"/>
        <end position="487"/>
    </location>
</feature>
<dbReference type="PANTHER" id="PTHR48086:SF5">
    <property type="entry name" value="NA(+):SOLUTE SYMPORTER (SSF FAMILY)"/>
    <property type="match status" value="1"/>
</dbReference>
<dbReference type="AlphaFoldDB" id="A0A7L5JNG9"/>
<keyword evidence="6 8" id="KW-0472">Membrane</keyword>
<dbReference type="GO" id="GO:0005886">
    <property type="term" value="C:plasma membrane"/>
    <property type="evidence" value="ECO:0007669"/>
    <property type="project" value="TreeGrafter"/>
</dbReference>
<keyword evidence="3" id="KW-0813">Transport</keyword>
<feature type="transmembrane region" description="Helical" evidence="8">
    <location>
        <begin position="255"/>
        <end position="277"/>
    </location>
</feature>
<evidence type="ECO:0000256" key="8">
    <source>
        <dbReference type="SAM" id="Phobius"/>
    </source>
</evidence>
<gene>
    <name evidence="9" type="ORF">ACBT_0844</name>
</gene>
<evidence type="ECO:0000256" key="1">
    <source>
        <dbReference type="ARBA" id="ARBA00004141"/>
    </source>
</evidence>
<dbReference type="Proteomes" id="UP000509513">
    <property type="component" value="Chromosome"/>
</dbReference>
<dbReference type="PROSITE" id="PS50283">
    <property type="entry name" value="NA_SOLUT_SYMP_3"/>
    <property type="match status" value="1"/>
</dbReference>
<sequence length="580" mass="64565">MELQSLIYLFVGISFTIYFGLALWTKSTSTKDFYIAKNSFTPISNGVSIAVDFISAVTFVALAGTISYIGFDGSAYIMGFTGGFVLLTLLIVPYLRKFGKFHLSEFIEARYYSRFARNITILIIIIVSFIYISAQMKGIGIVFSRIFQIDKEIALVVAIFVAFLYSLLGGIRQVTYTQIAQYIIILFAFITPIIFLCLEFTNGFLPHLALFSKTTFAFDTGIKVIPEGTFLLHVLDSSLEDFGFSYTKALGLLDIFTISLSLMLGVATLPHILVKFISTPSVNDSRKSAFWALIFIAIIYTTLSPLAALSKLNNIKHTQNVEYEAFINDEIKFQNDSPNNGKWLQTWQDIGEIKYIEKNNDGKIQINNSNSNELFINPDIQTLVNPEIANLPNWTIALILAGALAAALSTMTGLILITTNSILLLFVEKEIAYNSTKFKILSKLFLLIIISLATFFTIPYYSIIKTITISFTILAGTLFPIIVLGIFNKNITKEGAIVGLLTSLIFMLVYIIYFCFINNDINSSDEYLFGITPIGIGIIGAVLNFIVAIIVSKFTPKVPDDVILLIDNLRSPSINQKESL</sequence>